<dbReference type="GO" id="GO:0005886">
    <property type="term" value="C:plasma membrane"/>
    <property type="evidence" value="ECO:0007669"/>
    <property type="project" value="UniProtKB-SubCell"/>
</dbReference>
<evidence type="ECO:0000256" key="5">
    <source>
        <dbReference type="ARBA" id="ARBA00022989"/>
    </source>
</evidence>
<proteinExistence type="inferred from homology"/>
<comment type="subcellular location">
    <subcellularLocation>
        <location evidence="1 7">Cell membrane</location>
        <topology evidence="1 7">Multi-pass membrane protein</topology>
    </subcellularLocation>
</comment>
<dbReference type="OrthoDB" id="148827at2"/>
<dbReference type="SUPFAM" id="SSF161098">
    <property type="entry name" value="MetI-like"/>
    <property type="match status" value="1"/>
</dbReference>
<dbReference type="InterPro" id="IPR000515">
    <property type="entry name" value="MetI-like"/>
</dbReference>
<evidence type="ECO:0000313" key="11">
    <source>
        <dbReference type="Proteomes" id="UP000198282"/>
    </source>
</evidence>
<sequence length="328" mass="35807">MTVTTPSPARGRAPVPAPPAVPSRTARRRPPAQRTAATRTLISDADLNRGRGRLVYRVTLVTMAVLFALIFIFPLYWMVTGAVKTPVELAQPTPTLIPQTWHPETYAEAWTKLEIGRFLLNTAFYTVGGWLIQLIVDVAAAYALSKLRPILGKLVLGMMLASLMLPAAALLVPSYLTVVDVPIFHVNLLNTPWALWLPGAANAFNIYVLKMFFDQIPGELIDAASIDGAGRFRTLWSVVLPLSRPVLSVVSIFAVVGAWKDFLWPLLVLRDPEAQTISVALSRLSFTGYVTQNEMFAGLAIASLPMIIVFMIFQRGILNGLSAGALKG</sequence>
<dbReference type="PANTHER" id="PTHR43744:SF12">
    <property type="entry name" value="ABC TRANSPORTER PERMEASE PROTEIN MG189-RELATED"/>
    <property type="match status" value="1"/>
</dbReference>
<evidence type="ECO:0000313" key="10">
    <source>
        <dbReference type="EMBL" id="SNT54411.1"/>
    </source>
</evidence>
<dbReference type="InterPro" id="IPR035906">
    <property type="entry name" value="MetI-like_sf"/>
</dbReference>
<evidence type="ECO:0000256" key="8">
    <source>
        <dbReference type="SAM" id="MobiDB-lite"/>
    </source>
</evidence>
<comment type="similarity">
    <text evidence="7">Belongs to the binding-protein-dependent transport system permease family.</text>
</comment>
<feature type="transmembrane region" description="Helical" evidence="7">
    <location>
        <begin position="123"/>
        <end position="142"/>
    </location>
</feature>
<reference evidence="10 11" key="1">
    <citation type="submission" date="2017-06" db="EMBL/GenBank/DDBJ databases">
        <authorList>
            <person name="Kim H.J."/>
            <person name="Triplett B.A."/>
        </authorList>
    </citation>
    <scope>NUCLEOTIDE SEQUENCE [LARGE SCALE GENOMIC DNA]</scope>
    <source>
        <strain evidence="10 11">CGMCC 4.2132</strain>
    </source>
</reference>
<gene>
    <name evidence="10" type="ORF">SAMN05216276_105845</name>
</gene>
<protein>
    <submittedName>
        <fullName evidence="10">Carbohydrate ABC transporter membrane protein 2, CUT1 family</fullName>
    </submittedName>
</protein>
<accession>A0A239NHP4</accession>
<dbReference type="Gene3D" id="1.10.3720.10">
    <property type="entry name" value="MetI-like"/>
    <property type="match status" value="1"/>
</dbReference>
<dbReference type="CDD" id="cd06261">
    <property type="entry name" value="TM_PBP2"/>
    <property type="match status" value="1"/>
</dbReference>
<dbReference type="EMBL" id="FZOD01000058">
    <property type="protein sequence ID" value="SNT54411.1"/>
    <property type="molecule type" value="Genomic_DNA"/>
</dbReference>
<dbReference type="Pfam" id="PF00528">
    <property type="entry name" value="BPD_transp_1"/>
    <property type="match status" value="1"/>
</dbReference>
<dbReference type="PANTHER" id="PTHR43744">
    <property type="entry name" value="ABC TRANSPORTER PERMEASE PROTEIN MG189-RELATED-RELATED"/>
    <property type="match status" value="1"/>
</dbReference>
<dbReference type="GO" id="GO:0055085">
    <property type="term" value="P:transmembrane transport"/>
    <property type="evidence" value="ECO:0007669"/>
    <property type="project" value="InterPro"/>
</dbReference>
<evidence type="ECO:0000256" key="4">
    <source>
        <dbReference type="ARBA" id="ARBA00022692"/>
    </source>
</evidence>
<feature type="transmembrane region" description="Helical" evidence="7">
    <location>
        <begin position="154"/>
        <end position="173"/>
    </location>
</feature>
<evidence type="ECO:0000256" key="7">
    <source>
        <dbReference type="RuleBase" id="RU363032"/>
    </source>
</evidence>
<feature type="domain" description="ABC transmembrane type-1" evidence="9">
    <location>
        <begin position="119"/>
        <end position="313"/>
    </location>
</feature>
<dbReference type="RefSeq" id="WP_089212100.1">
    <property type="nucleotide sequence ID" value="NZ_FZOD01000058.1"/>
</dbReference>
<feature type="region of interest" description="Disordered" evidence="8">
    <location>
        <begin position="1"/>
        <end position="40"/>
    </location>
</feature>
<evidence type="ECO:0000256" key="2">
    <source>
        <dbReference type="ARBA" id="ARBA00022448"/>
    </source>
</evidence>
<evidence type="ECO:0000256" key="3">
    <source>
        <dbReference type="ARBA" id="ARBA00022475"/>
    </source>
</evidence>
<evidence type="ECO:0000256" key="1">
    <source>
        <dbReference type="ARBA" id="ARBA00004651"/>
    </source>
</evidence>
<keyword evidence="5 7" id="KW-1133">Transmembrane helix</keyword>
<feature type="transmembrane region" description="Helical" evidence="7">
    <location>
        <begin position="54"/>
        <end position="77"/>
    </location>
</feature>
<keyword evidence="3" id="KW-1003">Cell membrane</keyword>
<dbReference type="Proteomes" id="UP000198282">
    <property type="component" value="Unassembled WGS sequence"/>
</dbReference>
<feature type="transmembrane region" description="Helical" evidence="7">
    <location>
        <begin position="193"/>
        <end position="213"/>
    </location>
</feature>
<feature type="compositionally biased region" description="Low complexity" evidence="8">
    <location>
        <begin position="1"/>
        <end position="14"/>
    </location>
</feature>
<dbReference type="PROSITE" id="PS50928">
    <property type="entry name" value="ABC_TM1"/>
    <property type="match status" value="1"/>
</dbReference>
<name>A0A239NHP4_9ACTN</name>
<dbReference type="AlphaFoldDB" id="A0A239NHP4"/>
<evidence type="ECO:0000259" key="9">
    <source>
        <dbReference type="PROSITE" id="PS50928"/>
    </source>
</evidence>
<keyword evidence="4 7" id="KW-0812">Transmembrane</keyword>
<feature type="transmembrane region" description="Helical" evidence="7">
    <location>
        <begin position="234"/>
        <end position="259"/>
    </location>
</feature>
<evidence type="ECO:0000256" key="6">
    <source>
        <dbReference type="ARBA" id="ARBA00023136"/>
    </source>
</evidence>
<keyword evidence="11" id="KW-1185">Reference proteome</keyword>
<keyword evidence="6 7" id="KW-0472">Membrane</keyword>
<feature type="transmembrane region" description="Helical" evidence="7">
    <location>
        <begin position="295"/>
        <end position="313"/>
    </location>
</feature>
<keyword evidence="2 7" id="KW-0813">Transport</keyword>
<organism evidence="10 11">
    <name type="scientific">Streptosporangium subroseum</name>
    <dbReference type="NCBI Taxonomy" id="106412"/>
    <lineage>
        <taxon>Bacteria</taxon>
        <taxon>Bacillati</taxon>
        <taxon>Actinomycetota</taxon>
        <taxon>Actinomycetes</taxon>
        <taxon>Streptosporangiales</taxon>
        <taxon>Streptosporangiaceae</taxon>
        <taxon>Streptosporangium</taxon>
    </lineage>
</organism>